<evidence type="ECO:0000256" key="3">
    <source>
        <dbReference type="ARBA" id="ARBA00022722"/>
    </source>
</evidence>
<evidence type="ECO:0000256" key="2">
    <source>
        <dbReference type="ARBA" id="ARBA00022695"/>
    </source>
</evidence>
<evidence type="ECO:0000256" key="6">
    <source>
        <dbReference type="ARBA" id="ARBA00022918"/>
    </source>
</evidence>
<dbReference type="SUPFAM" id="SSF56672">
    <property type="entry name" value="DNA/RNA polymerases"/>
    <property type="match status" value="1"/>
</dbReference>
<dbReference type="EMBL" id="JARBHB010000009">
    <property type="protein sequence ID" value="KAJ8876066.1"/>
    <property type="molecule type" value="Genomic_DNA"/>
</dbReference>
<comment type="caution">
    <text evidence="8">The sequence shown here is derived from an EMBL/GenBank/DDBJ whole genome shotgun (WGS) entry which is preliminary data.</text>
</comment>
<dbReference type="PANTHER" id="PTHR37984:SF5">
    <property type="entry name" value="PROTEIN NYNRIN-LIKE"/>
    <property type="match status" value="1"/>
</dbReference>
<evidence type="ECO:0000256" key="4">
    <source>
        <dbReference type="ARBA" id="ARBA00022759"/>
    </source>
</evidence>
<dbReference type="InterPro" id="IPR041373">
    <property type="entry name" value="RT_RNaseH"/>
</dbReference>
<evidence type="ECO:0000259" key="7">
    <source>
        <dbReference type="Pfam" id="PF17917"/>
    </source>
</evidence>
<evidence type="ECO:0000313" key="8">
    <source>
        <dbReference type="EMBL" id="KAJ8876066.1"/>
    </source>
</evidence>
<evidence type="ECO:0000313" key="9">
    <source>
        <dbReference type="Proteomes" id="UP001159363"/>
    </source>
</evidence>
<dbReference type="Proteomes" id="UP001159363">
    <property type="component" value="Chromosome 8"/>
</dbReference>
<dbReference type="PANTHER" id="PTHR37984">
    <property type="entry name" value="PROTEIN CBG26694"/>
    <property type="match status" value="1"/>
</dbReference>
<dbReference type="Gene3D" id="3.10.20.370">
    <property type="match status" value="1"/>
</dbReference>
<keyword evidence="1" id="KW-0808">Transferase</keyword>
<organism evidence="8 9">
    <name type="scientific">Dryococelus australis</name>
    <dbReference type="NCBI Taxonomy" id="614101"/>
    <lineage>
        <taxon>Eukaryota</taxon>
        <taxon>Metazoa</taxon>
        <taxon>Ecdysozoa</taxon>
        <taxon>Arthropoda</taxon>
        <taxon>Hexapoda</taxon>
        <taxon>Insecta</taxon>
        <taxon>Pterygota</taxon>
        <taxon>Neoptera</taxon>
        <taxon>Polyneoptera</taxon>
        <taxon>Phasmatodea</taxon>
        <taxon>Verophasmatodea</taxon>
        <taxon>Anareolatae</taxon>
        <taxon>Phasmatidae</taxon>
        <taxon>Eurycanthinae</taxon>
        <taxon>Dryococelus</taxon>
    </lineage>
</organism>
<name>A0ABQ9GVP5_9NEOP</name>
<proteinExistence type="predicted"/>
<gene>
    <name evidence="8" type="ORF">PR048_023974</name>
</gene>
<feature type="domain" description="Reverse transcriptase RNase H-like" evidence="7">
    <location>
        <begin position="18"/>
        <end position="103"/>
    </location>
</feature>
<keyword evidence="3" id="KW-0540">Nuclease</keyword>
<evidence type="ECO:0000256" key="5">
    <source>
        <dbReference type="ARBA" id="ARBA00022801"/>
    </source>
</evidence>
<evidence type="ECO:0000256" key="1">
    <source>
        <dbReference type="ARBA" id="ARBA00022679"/>
    </source>
</evidence>
<keyword evidence="9" id="KW-1185">Reference proteome</keyword>
<keyword evidence="2" id="KW-0548">Nucleotidyltransferase</keyword>
<dbReference type="Pfam" id="PF17917">
    <property type="entry name" value="RT_RNaseH"/>
    <property type="match status" value="1"/>
</dbReference>
<keyword evidence="5" id="KW-0378">Hydrolase</keyword>
<dbReference type="InterPro" id="IPR043502">
    <property type="entry name" value="DNA/RNA_pol_sf"/>
</dbReference>
<keyword evidence="6" id="KW-0695">RNA-directed DNA polymerase</keyword>
<reference evidence="8 9" key="1">
    <citation type="submission" date="2023-02" db="EMBL/GenBank/DDBJ databases">
        <title>LHISI_Scaffold_Assembly.</title>
        <authorList>
            <person name="Stuart O.P."/>
            <person name="Cleave R."/>
            <person name="Magrath M.J.L."/>
            <person name="Mikheyev A.S."/>
        </authorList>
    </citation>
    <scope>NUCLEOTIDE SEQUENCE [LARGE SCALE GENOMIC DNA]</scope>
    <source>
        <strain evidence="8">Daus_M_001</strain>
        <tissue evidence="8">Leg muscle</tissue>
    </source>
</reference>
<sequence length="135" mass="14998">MCLGIKAGFVTSLLVQFDPAKPLLLTSDASQTGVGVILSHVGENGDHPIGFVSKTLTAAEKDYLQSDCETLAIIHGVKKFHNYIYGHKFTLKMDHTPLTVILPSSGVHHKWPQRDYNDGWWCCWPMIMKSDTNQG</sequence>
<protein>
    <recommendedName>
        <fullName evidence="7">Reverse transcriptase RNase H-like domain-containing protein</fullName>
    </recommendedName>
</protein>
<dbReference type="InterPro" id="IPR050951">
    <property type="entry name" value="Retrovirus_Pol_polyprotein"/>
</dbReference>
<accession>A0ABQ9GVP5</accession>
<keyword evidence="4" id="KW-0255">Endonuclease</keyword>